<reference evidence="5 6" key="1">
    <citation type="submission" date="2017-08" db="EMBL/GenBank/DDBJ databases">
        <title>Pleomorphomonas carboxidotrophicus sp. nov., a new mesophilic hydrogenogenic carboxidotroph.</title>
        <authorList>
            <person name="Esquivel-Elizondo S."/>
            <person name="Krajmalnik-Brown R."/>
            <person name="Maldonado J."/>
        </authorList>
    </citation>
    <scope>NUCLEOTIDE SEQUENCE [LARGE SCALE GENOMIC DNA]</scope>
    <source>
        <strain evidence="5 6">SVCO-16</strain>
    </source>
</reference>
<dbReference type="Proteomes" id="UP000231070">
    <property type="component" value="Unassembled WGS sequence"/>
</dbReference>
<feature type="domain" description="HTH lacI-type" evidence="4">
    <location>
        <begin position="33"/>
        <end position="87"/>
    </location>
</feature>
<keyword evidence="6" id="KW-1185">Reference proteome</keyword>
<dbReference type="SMART" id="SM00354">
    <property type="entry name" value="HTH_LACI"/>
    <property type="match status" value="1"/>
</dbReference>
<dbReference type="SUPFAM" id="SSF53822">
    <property type="entry name" value="Periplasmic binding protein-like I"/>
    <property type="match status" value="1"/>
</dbReference>
<keyword evidence="3" id="KW-0804">Transcription</keyword>
<dbReference type="PANTHER" id="PTHR30146">
    <property type="entry name" value="LACI-RELATED TRANSCRIPTIONAL REPRESSOR"/>
    <property type="match status" value="1"/>
</dbReference>
<dbReference type="Gene3D" id="3.40.50.2300">
    <property type="match status" value="2"/>
</dbReference>
<dbReference type="PROSITE" id="PS50932">
    <property type="entry name" value="HTH_LACI_2"/>
    <property type="match status" value="1"/>
</dbReference>
<dbReference type="InterPro" id="IPR000843">
    <property type="entry name" value="HTH_LacI"/>
</dbReference>
<dbReference type="InterPro" id="IPR025997">
    <property type="entry name" value="SBP_2_dom"/>
</dbReference>
<protein>
    <recommendedName>
        <fullName evidence="4">HTH lacI-type domain-containing protein</fullName>
    </recommendedName>
</protein>
<dbReference type="Pfam" id="PF00356">
    <property type="entry name" value="LacI"/>
    <property type="match status" value="1"/>
</dbReference>
<dbReference type="AlphaFoldDB" id="A0A2G9WSB0"/>
<keyword evidence="2" id="KW-0238">DNA-binding</keyword>
<keyword evidence="1" id="KW-0805">Transcription regulation</keyword>
<evidence type="ECO:0000259" key="4">
    <source>
        <dbReference type="PROSITE" id="PS50932"/>
    </source>
</evidence>
<dbReference type="InterPro" id="IPR028082">
    <property type="entry name" value="Peripla_BP_I"/>
</dbReference>
<dbReference type="Pfam" id="PF13407">
    <property type="entry name" value="Peripla_BP_4"/>
    <property type="match status" value="1"/>
</dbReference>
<evidence type="ECO:0000313" key="5">
    <source>
        <dbReference type="EMBL" id="PIO97601.1"/>
    </source>
</evidence>
<evidence type="ECO:0000256" key="2">
    <source>
        <dbReference type="ARBA" id="ARBA00023125"/>
    </source>
</evidence>
<dbReference type="GO" id="GO:0000976">
    <property type="term" value="F:transcription cis-regulatory region binding"/>
    <property type="evidence" value="ECO:0007669"/>
    <property type="project" value="TreeGrafter"/>
</dbReference>
<evidence type="ECO:0000313" key="6">
    <source>
        <dbReference type="Proteomes" id="UP000231070"/>
    </source>
</evidence>
<evidence type="ECO:0000256" key="1">
    <source>
        <dbReference type="ARBA" id="ARBA00023015"/>
    </source>
</evidence>
<accession>A0A2G9WSB0</accession>
<name>A0A2G9WSB0_9HYPH</name>
<dbReference type="PROSITE" id="PS00356">
    <property type="entry name" value="HTH_LACI_1"/>
    <property type="match status" value="1"/>
</dbReference>
<dbReference type="PANTHER" id="PTHR30146:SF152">
    <property type="entry name" value="TRANSCRIPTIONAL REGULATORY PROTEIN"/>
    <property type="match status" value="1"/>
</dbReference>
<dbReference type="CDD" id="cd06307">
    <property type="entry name" value="PBP1_sugar_binding"/>
    <property type="match status" value="1"/>
</dbReference>
<dbReference type="InterPro" id="IPR010982">
    <property type="entry name" value="Lambda_DNA-bd_dom_sf"/>
</dbReference>
<evidence type="ECO:0000256" key="3">
    <source>
        <dbReference type="ARBA" id="ARBA00023163"/>
    </source>
</evidence>
<dbReference type="Gene3D" id="1.10.260.40">
    <property type="entry name" value="lambda repressor-like DNA-binding domains"/>
    <property type="match status" value="1"/>
</dbReference>
<proteinExistence type="predicted"/>
<sequence length="370" mass="40221">MLPCGSLADATSRRLPGAPFVAGNEECGRVKRVTLRDIAAEAQVSLATVDRVLNGRSGVSEDAEARVRKAMEVLRFKSQTVEASAAGEREYRLSFIIPRGPKNTFMVEMRNYVEMLGGNMAAQGTLLSVSDYGELDEKELTDVLAAINPESCMGVAVVAIDSVPVREAIDSLVQKGVGVVTLVSDVTPSRRFHSVGPNNVGAGRLAGSLVGKFARRQPGSIGLIGSMTLRDQADRRLGFEQVISREYGYLKILPVIDGRDDSTVTIEVVRKLLREHSDLIGLYNIGAGNRGVIEALEESQRKDDIAVVVHELTRHARRALVSGTFDAVINQNYKIEVDYAIQALKAYVDSDVTALPPPVQLDIYMRDNLP</sequence>
<gene>
    <name evidence="5" type="ORF">CJ014_19230</name>
</gene>
<dbReference type="SUPFAM" id="SSF47413">
    <property type="entry name" value="lambda repressor-like DNA-binding domains"/>
    <property type="match status" value="1"/>
</dbReference>
<dbReference type="EMBL" id="NQVN01000016">
    <property type="protein sequence ID" value="PIO97601.1"/>
    <property type="molecule type" value="Genomic_DNA"/>
</dbReference>
<organism evidence="5 6">
    <name type="scientific">Pleomorphomonas carboxyditropha</name>
    <dbReference type="NCBI Taxonomy" id="2023338"/>
    <lineage>
        <taxon>Bacteria</taxon>
        <taxon>Pseudomonadati</taxon>
        <taxon>Pseudomonadota</taxon>
        <taxon>Alphaproteobacteria</taxon>
        <taxon>Hyphomicrobiales</taxon>
        <taxon>Pleomorphomonadaceae</taxon>
        <taxon>Pleomorphomonas</taxon>
    </lineage>
</organism>
<dbReference type="GO" id="GO:0003700">
    <property type="term" value="F:DNA-binding transcription factor activity"/>
    <property type="evidence" value="ECO:0007669"/>
    <property type="project" value="TreeGrafter"/>
</dbReference>
<dbReference type="CDD" id="cd01392">
    <property type="entry name" value="HTH_LacI"/>
    <property type="match status" value="1"/>
</dbReference>
<comment type="caution">
    <text evidence="5">The sequence shown here is derived from an EMBL/GenBank/DDBJ whole genome shotgun (WGS) entry which is preliminary data.</text>
</comment>